<evidence type="ECO:0000256" key="5">
    <source>
        <dbReference type="ARBA" id="ARBA00022777"/>
    </source>
</evidence>
<evidence type="ECO:0000256" key="7">
    <source>
        <dbReference type="PROSITE-ProRule" id="PRU10141"/>
    </source>
</evidence>
<organism evidence="11 12">
    <name type="scientific">Dactylosporangium cerinum</name>
    <dbReference type="NCBI Taxonomy" id="1434730"/>
    <lineage>
        <taxon>Bacteria</taxon>
        <taxon>Bacillati</taxon>
        <taxon>Actinomycetota</taxon>
        <taxon>Actinomycetes</taxon>
        <taxon>Micromonosporales</taxon>
        <taxon>Micromonosporaceae</taxon>
        <taxon>Dactylosporangium</taxon>
    </lineage>
</organism>
<feature type="domain" description="Protein kinase" evidence="9">
    <location>
        <begin position="10"/>
        <end position="270"/>
    </location>
</feature>
<dbReference type="PROSITE" id="PS50835">
    <property type="entry name" value="IG_LIKE"/>
    <property type="match status" value="1"/>
</dbReference>
<dbReference type="InterPro" id="IPR007110">
    <property type="entry name" value="Ig-like_dom"/>
</dbReference>
<dbReference type="EMBL" id="JBHSIU010000018">
    <property type="protein sequence ID" value="MFC4999421.1"/>
    <property type="molecule type" value="Genomic_DNA"/>
</dbReference>
<evidence type="ECO:0000259" key="9">
    <source>
        <dbReference type="PROSITE" id="PS50011"/>
    </source>
</evidence>
<dbReference type="Gene3D" id="1.10.510.10">
    <property type="entry name" value="Transferase(Phosphotransferase) domain 1"/>
    <property type="match status" value="1"/>
</dbReference>
<name>A0ABV9VV36_9ACTN</name>
<keyword evidence="3" id="KW-0808">Transferase</keyword>
<feature type="region of interest" description="Disordered" evidence="8">
    <location>
        <begin position="281"/>
        <end position="303"/>
    </location>
</feature>
<dbReference type="CDD" id="cd14014">
    <property type="entry name" value="STKc_PknB_like"/>
    <property type="match status" value="1"/>
</dbReference>
<keyword evidence="5 11" id="KW-0418">Kinase</keyword>
<evidence type="ECO:0000259" key="10">
    <source>
        <dbReference type="PROSITE" id="PS50835"/>
    </source>
</evidence>
<keyword evidence="4 7" id="KW-0547">Nucleotide-binding</keyword>
<dbReference type="PROSITE" id="PS00107">
    <property type="entry name" value="PROTEIN_KINASE_ATP"/>
    <property type="match status" value="1"/>
</dbReference>
<feature type="binding site" evidence="7">
    <location>
        <position position="39"/>
    </location>
    <ligand>
        <name>ATP</name>
        <dbReference type="ChEBI" id="CHEBI:30616"/>
    </ligand>
</feature>
<dbReference type="PANTHER" id="PTHR43289">
    <property type="entry name" value="MITOGEN-ACTIVATED PROTEIN KINASE KINASE KINASE 20-RELATED"/>
    <property type="match status" value="1"/>
</dbReference>
<comment type="caution">
    <text evidence="11">The sequence shown here is derived from an EMBL/GenBank/DDBJ whole genome shotgun (WGS) entry which is preliminary data.</text>
</comment>
<reference evidence="12" key="1">
    <citation type="journal article" date="2019" name="Int. J. Syst. Evol. Microbiol.">
        <title>The Global Catalogue of Microorganisms (GCM) 10K type strain sequencing project: providing services to taxonomists for standard genome sequencing and annotation.</title>
        <authorList>
            <consortium name="The Broad Institute Genomics Platform"/>
            <consortium name="The Broad Institute Genome Sequencing Center for Infectious Disease"/>
            <person name="Wu L."/>
            <person name="Ma J."/>
        </authorList>
    </citation>
    <scope>NUCLEOTIDE SEQUENCE [LARGE SCALE GENOMIC DNA]</scope>
    <source>
        <strain evidence="12">CGMCC 4.7152</strain>
    </source>
</reference>
<evidence type="ECO:0000256" key="1">
    <source>
        <dbReference type="ARBA" id="ARBA00012513"/>
    </source>
</evidence>
<dbReference type="PANTHER" id="PTHR43289:SF6">
    <property type="entry name" value="SERINE_THREONINE-PROTEIN KINASE NEKL-3"/>
    <property type="match status" value="1"/>
</dbReference>
<dbReference type="SMART" id="SM00220">
    <property type="entry name" value="S_TKc"/>
    <property type="match status" value="1"/>
</dbReference>
<dbReference type="PROSITE" id="PS00108">
    <property type="entry name" value="PROTEIN_KINASE_ST"/>
    <property type="match status" value="1"/>
</dbReference>
<feature type="compositionally biased region" description="Low complexity" evidence="8">
    <location>
        <begin position="386"/>
        <end position="410"/>
    </location>
</feature>
<dbReference type="InterPro" id="IPR011009">
    <property type="entry name" value="Kinase-like_dom_sf"/>
</dbReference>
<evidence type="ECO:0000256" key="3">
    <source>
        <dbReference type="ARBA" id="ARBA00022679"/>
    </source>
</evidence>
<dbReference type="Gene3D" id="3.30.200.20">
    <property type="entry name" value="Phosphorylase Kinase, domain 1"/>
    <property type="match status" value="1"/>
</dbReference>
<dbReference type="Proteomes" id="UP001595912">
    <property type="component" value="Unassembled WGS sequence"/>
</dbReference>
<dbReference type="InterPro" id="IPR000719">
    <property type="entry name" value="Prot_kinase_dom"/>
</dbReference>
<dbReference type="GO" id="GO:0016301">
    <property type="term" value="F:kinase activity"/>
    <property type="evidence" value="ECO:0007669"/>
    <property type="project" value="UniProtKB-KW"/>
</dbReference>
<keyword evidence="12" id="KW-1185">Reference proteome</keyword>
<evidence type="ECO:0000256" key="2">
    <source>
        <dbReference type="ARBA" id="ARBA00022527"/>
    </source>
</evidence>
<evidence type="ECO:0000256" key="8">
    <source>
        <dbReference type="SAM" id="MobiDB-lite"/>
    </source>
</evidence>
<gene>
    <name evidence="11" type="ORF">ACFPIJ_16440</name>
</gene>
<proteinExistence type="predicted"/>
<accession>A0ABV9VV36</accession>
<dbReference type="EC" id="2.7.11.1" evidence="1"/>
<dbReference type="PROSITE" id="PS50011">
    <property type="entry name" value="PROTEIN_KINASE_DOM"/>
    <property type="match status" value="1"/>
</dbReference>
<keyword evidence="6 7" id="KW-0067">ATP-binding</keyword>
<keyword evidence="2" id="KW-0723">Serine/threonine-protein kinase</keyword>
<dbReference type="RefSeq" id="WP_380115846.1">
    <property type="nucleotide sequence ID" value="NZ_JBHSIU010000018.1"/>
</dbReference>
<protein>
    <recommendedName>
        <fullName evidence="1">non-specific serine/threonine protein kinase</fullName>
        <ecNumber evidence="1">2.7.11.1</ecNumber>
    </recommendedName>
</protein>
<dbReference type="InterPro" id="IPR008271">
    <property type="entry name" value="Ser/Thr_kinase_AS"/>
</dbReference>
<evidence type="ECO:0000256" key="6">
    <source>
        <dbReference type="ARBA" id="ARBA00022840"/>
    </source>
</evidence>
<feature type="domain" description="Ig-like" evidence="10">
    <location>
        <begin position="409"/>
        <end position="493"/>
    </location>
</feature>
<dbReference type="InterPro" id="IPR017441">
    <property type="entry name" value="Protein_kinase_ATP_BS"/>
</dbReference>
<dbReference type="SUPFAM" id="SSF56112">
    <property type="entry name" value="Protein kinase-like (PK-like)"/>
    <property type="match status" value="1"/>
</dbReference>
<evidence type="ECO:0000256" key="4">
    <source>
        <dbReference type="ARBA" id="ARBA00022741"/>
    </source>
</evidence>
<sequence>MEGQVLGGRYHLGAVLGVGGMSTVWRAHDTVLGRDVAVKLLAGRYAGDTVSRQRIRVEARAAAALSHPNVAQVHDFGETVHEGRRTPYVVMELVPGPTLEERAASAPLTPAAVFRICAEVAAGLAAAHADGLVHRDVKPANVIIAPAGAKVVDFGIAAAVAPAGTGDLEEELLGTPDYLAPERITDDAVTPASDVYSLGVLLYRLLAGHLPWTVAGATQLIDAHLYTDPAPLPPIPGVAPELDELCRRCLSKDPAGRPTAGEVAITLTALASAADAAAVAGAPQRSGGAPSVEGSARPSPGRQRTRIAAGVFAASTAAIVGWALLPTPDPAPSADAHSSTGDATAARPGPTEPSNGVTMPGGAGQPSARATTLPAAGTSLPTAGIASGDATTPAASSPTPAGGTTSASPGTTPPPGQATTFTSTGGTVRADCTASGAARLLSWTPAAPFKVDWVNAGPAAAATVTFGHGNRTVDMTVTCTGTDPVVDTTSHTR</sequence>
<evidence type="ECO:0000313" key="11">
    <source>
        <dbReference type="EMBL" id="MFC4999421.1"/>
    </source>
</evidence>
<feature type="region of interest" description="Disordered" evidence="8">
    <location>
        <begin position="330"/>
        <end position="426"/>
    </location>
</feature>
<dbReference type="Pfam" id="PF00069">
    <property type="entry name" value="Pkinase"/>
    <property type="match status" value="1"/>
</dbReference>
<evidence type="ECO:0000313" key="12">
    <source>
        <dbReference type="Proteomes" id="UP001595912"/>
    </source>
</evidence>